<keyword evidence="1" id="KW-0680">Restriction system</keyword>
<accession>A0ABU2LFR8</accession>
<sequence>MRTDDHVRYIALRELGDIRMGKQLSPAGREAPDQFPYLRVANVFEGRIDFSDIKTMGFSPAERELFAVRPGDILLNEGQENLRMVGRSAIYRGDPGAYCFQNTLIRFRPGRELLSEYAQAIFVHWRRSGVFARVAEKTSISHLGGSRFGALPFPYRSLPEQRRIVEVINAVAAQERSIEASIAKQSAAQRSTLEFLLDRFEWDSTLEDASTGAIRNGFSPPESENWTGIYMLGLGCLTPSGFQPIQLKNCPRSVGPGHPALLRDGDLLMSRANTRDLVGQVGIYRDVGGPCIYPDLMMRIRPSKRCSADFLATVLTSHRVRRRIRDMAQGTSESMVKISRAGLMGIPLPLPSIEEQMHFLDLLGSFSLHLENEVAELRKTRTLRLGLTDSLLS</sequence>
<comment type="caution">
    <text evidence="3">The sequence shown here is derived from an EMBL/GenBank/DDBJ whole genome shotgun (WGS) entry which is preliminary data.</text>
</comment>
<dbReference type="Proteomes" id="UP001183388">
    <property type="component" value="Unassembled WGS sequence"/>
</dbReference>
<gene>
    <name evidence="3" type="ORF">RM780_25635</name>
</gene>
<dbReference type="RefSeq" id="WP_311633276.1">
    <property type="nucleotide sequence ID" value="NZ_JAVREN010000064.1"/>
</dbReference>
<evidence type="ECO:0000313" key="3">
    <source>
        <dbReference type="EMBL" id="MDT0310305.1"/>
    </source>
</evidence>
<protein>
    <recommendedName>
        <fullName evidence="5">Type I restriction modification DNA specificity domain-containing protein</fullName>
    </recommendedName>
</protein>
<evidence type="ECO:0000256" key="1">
    <source>
        <dbReference type="ARBA" id="ARBA00022747"/>
    </source>
</evidence>
<keyword evidence="2" id="KW-0238">DNA-binding</keyword>
<dbReference type="PANTHER" id="PTHR30408:SF12">
    <property type="entry name" value="TYPE I RESTRICTION ENZYME MJAVIII SPECIFICITY SUBUNIT"/>
    <property type="match status" value="1"/>
</dbReference>
<dbReference type="CDD" id="cd17253">
    <property type="entry name" value="RMtype1_S_Eco933I-TRD2-CR2_like"/>
    <property type="match status" value="1"/>
</dbReference>
<keyword evidence="4" id="KW-1185">Reference proteome</keyword>
<evidence type="ECO:0008006" key="5">
    <source>
        <dbReference type="Google" id="ProtNLM"/>
    </source>
</evidence>
<evidence type="ECO:0000313" key="4">
    <source>
        <dbReference type="Proteomes" id="UP001183388"/>
    </source>
</evidence>
<evidence type="ECO:0000256" key="2">
    <source>
        <dbReference type="ARBA" id="ARBA00023125"/>
    </source>
</evidence>
<dbReference type="SUPFAM" id="SSF116734">
    <property type="entry name" value="DNA methylase specificity domain"/>
    <property type="match status" value="2"/>
</dbReference>
<dbReference type="InterPro" id="IPR044946">
    <property type="entry name" value="Restrct_endonuc_typeI_TRD_sf"/>
</dbReference>
<dbReference type="Gene3D" id="3.90.220.20">
    <property type="entry name" value="DNA methylase specificity domains"/>
    <property type="match status" value="2"/>
</dbReference>
<name>A0ABU2LFR8_9ACTN</name>
<dbReference type="PANTHER" id="PTHR30408">
    <property type="entry name" value="TYPE-1 RESTRICTION ENZYME ECOKI SPECIFICITY PROTEIN"/>
    <property type="match status" value="1"/>
</dbReference>
<dbReference type="EMBL" id="JAVREN010000064">
    <property type="protein sequence ID" value="MDT0310305.1"/>
    <property type="molecule type" value="Genomic_DNA"/>
</dbReference>
<proteinExistence type="predicted"/>
<reference evidence="4" key="1">
    <citation type="submission" date="2023-07" db="EMBL/GenBank/DDBJ databases">
        <title>30 novel species of actinomycetes from the DSMZ collection.</title>
        <authorList>
            <person name="Nouioui I."/>
        </authorList>
    </citation>
    <scope>NUCLEOTIDE SEQUENCE [LARGE SCALE GENOMIC DNA]</scope>
    <source>
        <strain evidence="4">DSM 44917</strain>
    </source>
</reference>
<organism evidence="3 4">
    <name type="scientific">Streptomyces boetiae</name>
    <dbReference type="NCBI Taxonomy" id="3075541"/>
    <lineage>
        <taxon>Bacteria</taxon>
        <taxon>Bacillati</taxon>
        <taxon>Actinomycetota</taxon>
        <taxon>Actinomycetes</taxon>
        <taxon>Kitasatosporales</taxon>
        <taxon>Streptomycetaceae</taxon>
        <taxon>Streptomyces</taxon>
    </lineage>
</organism>
<dbReference type="InterPro" id="IPR052021">
    <property type="entry name" value="Type-I_RS_S_subunit"/>
</dbReference>